<accession>F0F5N7</accession>
<dbReference type="HOGENOM" id="CLU_2001820_0_0_10"/>
<gene>
    <name evidence="2" type="ORF">HMPREF9141_0903</name>
</gene>
<evidence type="ECO:0000313" key="2">
    <source>
        <dbReference type="EMBL" id="EGC20656.1"/>
    </source>
</evidence>
<comment type="caution">
    <text evidence="2">The sequence shown here is derived from an EMBL/GenBank/DDBJ whole genome shotgun (WGS) entry which is preliminary data.</text>
</comment>
<organism evidence="2 3">
    <name type="scientific">Prevotella multiformis DSM 16608</name>
    <dbReference type="NCBI Taxonomy" id="888743"/>
    <lineage>
        <taxon>Bacteria</taxon>
        <taxon>Pseudomonadati</taxon>
        <taxon>Bacteroidota</taxon>
        <taxon>Bacteroidia</taxon>
        <taxon>Bacteroidales</taxon>
        <taxon>Prevotellaceae</taxon>
        <taxon>Prevotella</taxon>
    </lineage>
</organism>
<evidence type="ECO:0000313" key="3">
    <source>
        <dbReference type="Proteomes" id="UP000005697"/>
    </source>
</evidence>
<reference evidence="2 3" key="1">
    <citation type="submission" date="2011-01" db="EMBL/GenBank/DDBJ databases">
        <authorList>
            <person name="Muzny D."/>
            <person name="Qin X."/>
            <person name="Deng J."/>
            <person name="Jiang H."/>
            <person name="Liu Y."/>
            <person name="Qu J."/>
            <person name="Song X.-Z."/>
            <person name="Zhang L."/>
            <person name="Thornton R."/>
            <person name="Coyle M."/>
            <person name="Francisco L."/>
            <person name="Jackson L."/>
            <person name="Javaid M."/>
            <person name="Korchina V."/>
            <person name="Kovar C."/>
            <person name="Mata R."/>
            <person name="Mathew T."/>
            <person name="Ngo R."/>
            <person name="Nguyen L."/>
            <person name="Nguyen N."/>
            <person name="Okwuonu G."/>
            <person name="Ongeri F."/>
            <person name="Pham C."/>
            <person name="Simmons D."/>
            <person name="Wilczek-Boney K."/>
            <person name="Hale W."/>
            <person name="Jakkamsetti A."/>
            <person name="Pham P."/>
            <person name="Ruth R."/>
            <person name="San Lucas F."/>
            <person name="Warren J."/>
            <person name="Zhang J."/>
            <person name="Zhao Z."/>
            <person name="Zhou C."/>
            <person name="Zhu D."/>
            <person name="Lee S."/>
            <person name="Bess C."/>
            <person name="Blankenburg K."/>
            <person name="Forbes L."/>
            <person name="Fu Q."/>
            <person name="Gubbala S."/>
            <person name="Hirani K."/>
            <person name="Jayaseelan J.C."/>
            <person name="Lara F."/>
            <person name="Munidasa M."/>
            <person name="Palculict T."/>
            <person name="Patil S."/>
            <person name="Pu L.-L."/>
            <person name="Saada N."/>
            <person name="Tang L."/>
            <person name="Weissenberger G."/>
            <person name="Zhu Y."/>
            <person name="Hemphill L."/>
            <person name="Shang Y."/>
            <person name="Youmans B."/>
            <person name="Ayvaz T."/>
            <person name="Ross M."/>
            <person name="Santibanez J."/>
            <person name="Aqrawi P."/>
            <person name="Gross S."/>
            <person name="Joshi V."/>
            <person name="Fowler G."/>
            <person name="Nazareth L."/>
            <person name="Reid J."/>
            <person name="Worley K."/>
            <person name="Petrosino J."/>
            <person name="Highlander S."/>
            <person name="Gibbs R."/>
        </authorList>
    </citation>
    <scope>NUCLEOTIDE SEQUENCE [LARGE SCALE GENOMIC DNA]</scope>
    <source>
        <strain evidence="2 3">DSM 16608</strain>
    </source>
</reference>
<dbReference type="Proteomes" id="UP000005697">
    <property type="component" value="Unassembled WGS sequence"/>
</dbReference>
<dbReference type="STRING" id="888743.HMPREF9141_0903"/>
<evidence type="ECO:0000256" key="1">
    <source>
        <dbReference type="SAM" id="MobiDB-lite"/>
    </source>
</evidence>
<dbReference type="EMBL" id="AEWX01000013">
    <property type="protein sequence ID" value="EGC20656.1"/>
    <property type="molecule type" value="Genomic_DNA"/>
</dbReference>
<dbReference type="AlphaFoldDB" id="F0F5N7"/>
<keyword evidence="3" id="KW-1185">Reference proteome</keyword>
<feature type="region of interest" description="Disordered" evidence="1">
    <location>
        <begin position="85"/>
        <end position="124"/>
    </location>
</feature>
<sequence>MTRHGDSFLPSYIDRQAIPLQISGAGWSVSGKSSPRLMRRDGLPCRQLSSLIRKKERFFRKMRRLEIKAYALAWYDRPELDGLTKEKEDELQDKMQKRKNDAPLVHQQVFPSSTNNLLPDHRYL</sequence>
<name>F0F5N7_9BACT</name>
<protein>
    <submittedName>
        <fullName evidence="2">Uncharacterized protein</fullName>
    </submittedName>
</protein>
<proteinExistence type="predicted"/>
<feature type="compositionally biased region" description="Basic and acidic residues" evidence="1">
    <location>
        <begin position="85"/>
        <end position="101"/>
    </location>
</feature>